<evidence type="ECO:0000313" key="1">
    <source>
        <dbReference type="EMBL" id="KAG8199594.1"/>
    </source>
</evidence>
<reference evidence="1 2" key="1">
    <citation type="journal article" date="2022" name="Nat. Ecol. Evol.">
        <title>A masculinizing supergene underlies an exaggerated male reproductive morph in a spider.</title>
        <authorList>
            <person name="Hendrickx F."/>
            <person name="De Corte Z."/>
            <person name="Sonet G."/>
            <person name="Van Belleghem S.M."/>
            <person name="Kostlbacher S."/>
            <person name="Vangestel C."/>
        </authorList>
    </citation>
    <scope>NUCLEOTIDE SEQUENCE [LARGE SCALE GENOMIC DNA]</scope>
    <source>
        <strain evidence="1">W744_W776</strain>
    </source>
</reference>
<keyword evidence="2" id="KW-1185">Reference proteome</keyword>
<comment type="caution">
    <text evidence="1">The sequence shown here is derived from an EMBL/GenBank/DDBJ whole genome shotgun (WGS) entry which is preliminary data.</text>
</comment>
<protein>
    <submittedName>
        <fullName evidence="1">Uncharacterized protein</fullName>
    </submittedName>
</protein>
<dbReference type="EMBL" id="JAFNEN010000026">
    <property type="protein sequence ID" value="KAG8199594.1"/>
    <property type="molecule type" value="Genomic_DNA"/>
</dbReference>
<gene>
    <name evidence="1" type="ORF">JTE90_009431</name>
</gene>
<sequence>MSLQQTLLLQHCGLKYESHLTSWMYRICWSTSRKTLASPCHSCGSPGNGCWLHLDRRTSSPPQGNIGCYSVEH</sequence>
<dbReference type="Proteomes" id="UP000827092">
    <property type="component" value="Unassembled WGS sequence"/>
</dbReference>
<name>A0AAV6VSF5_9ARAC</name>
<accession>A0AAV6VSF5</accession>
<proteinExistence type="predicted"/>
<organism evidence="1 2">
    <name type="scientific">Oedothorax gibbosus</name>
    <dbReference type="NCBI Taxonomy" id="931172"/>
    <lineage>
        <taxon>Eukaryota</taxon>
        <taxon>Metazoa</taxon>
        <taxon>Ecdysozoa</taxon>
        <taxon>Arthropoda</taxon>
        <taxon>Chelicerata</taxon>
        <taxon>Arachnida</taxon>
        <taxon>Araneae</taxon>
        <taxon>Araneomorphae</taxon>
        <taxon>Entelegynae</taxon>
        <taxon>Araneoidea</taxon>
        <taxon>Linyphiidae</taxon>
        <taxon>Erigoninae</taxon>
        <taxon>Oedothorax</taxon>
    </lineage>
</organism>
<dbReference type="AlphaFoldDB" id="A0AAV6VSF5"/>
<evidence type="ECO:0000313" key="2">
    <source>
        <dbReference type="Proteomes" id="UP000827092"/>
    </source>
</evidence>